<evidence type="ECO:0000256" key="5">
    <source>
        <dbReference type="ARBA" id="ARBA00038359"/>
    </source>
</evidence>
<evidence type="ECO:0000256" key="1">
    <source>
        <dbReference type="ARBA" id="ARBA00004141"/>
    </source>
</evidence>
<dbReference type="EMBL" id="ML996086">
    <property type="protein sequence ID" value="KAF2152744.1"/>
    <property type="molecule type" value="Genomic_DNA"/>
</dbReference>
<dbReference type="Pfam" id="PF20684">
    <property type="entry name" value="Fung_rhodopsin"/>
    <property type="match status" value="1"/>
</dbReference>
<dbReference type="Proteomes" id="UP000799439">
    <property type="component" value="Unassembled WGS sequence"/>
</dbReference>
<dbReference type="AlphaFoldDB" id="A0A9P4MK41"/>
<feature type="transmembrane region" description="Helical" evidence="6">
    <location>
        <begin position="20"/>
        <end position="39"/>
    </location>
</feature>
<evidence type="ECO:0000259" key="7">
    <source>
        <dbReference type="Pfam" id="PF20684"/>
    </source>
</evidence>
<evidence type="ECO:0000313" key="9">
    <source>
        <dbReference type="Proteomes" id="UP000799439"/>
    </source>
</evidence>
<dbReference type="GO" id="GO:0016020">
    <property type="term" value="C:membrane"/>
    <property type="evidence" value="ECO:0007669"/>
    <property type="project" value="UniProtKB-SubCell"/>
</dbReference>
<dbReference type="InterPro" id="IPR049326">
    <property type="entry name" value="Rhodopsin_dom_fungi"/>
</dbReference>
<comment type="subcellular location">
    <subcellularLocation>
        <location evidence="1">Membrane</location>
        <topology evidence="1">Multi-pass membrane protein</topology>
    </subcellularLocation>
</comment>
<evidence type="ECO:0000313" key="8">
    <source>
        <dbReference type="EMBL" id="KAF2152744.1"/>
    </source>
</evidence>
<dbReference type="InterPro" id="IPR052337">
    <property type="entry name" value="SAT4-like"/>
</dbReference>
<feature type="transmembrane region" description="Helical" evidence="6">
    <location>
        <begin position="212"/>
        <end position="232"/>
    </location>
</feature>
<feature type="domain" description="Rhodopsin" evidence="7">
    <location>
        <begin position="35"/>
        <end position="259"/>
    </location>
</feature>
<comment type="similarity">
    <text evidence="5">Belongs to the SAT4 family.</text>
</comment>
<evidence type="ECO:0000256" key="3">
    <source>
        <dbReference type="ARBA" id="ARBA00022989"/>
    </source>
</evidence>
<feature type="transmembrane region" description="Helical" evidence="6">
    <location>
        <begin position="139"/>
        <end position="159"/>
    </location>
</feature>
<keyword evidence="9" id="KW-1185">Reference proteome</keyword>
<organism evidence="8 9">
    <name type="scientific">Myriangium duriaei CBS 260.36</name>
    <dbReference type="NCBI Taxonomy" id="1168546"/>
    <lineage>
        <taxon>Eukaryota</taxon>
        <taxon>Fungi</taxon>
        <taxon>Dikarya</taxon>
        <taxon>Ascomycota</taxon>
        <taxon>Pezizomycotina</taxon>
        <taxon>Dothideomycetes</taxon>
        <taxon>Dothideomycetidae</taxon>
        <taxon>Myriangiales</taxon>
        <taxon>Myriangiaceae</taxon>
        <taxon>Myriangium</taxon>
    </lineage>
</organism>
<keyword evidence="3 6" id="KW-1133">Transmembrane helix</keyword>
<reference evidence="8" key="1">
    <citation type="journal article" date="2020" name="Stud. Mycol.">
        <title>101 Dothideomycetes genomes: a test case for predicting lifestyles and emergence of pathogens.</title>
        <authorList>
            <person name="Haridas S."/>
            <person name="Albert R."/>
            <person name="Binder M."/>
            <person name="Bloem J."/>
            <person name="Labutti K."/>
            <person name="Salamov A."/>
            <person name="Andreopoulos B."/>
            <person name="Baker S."/>
            <person name="Barry K."/>
            <person name="Bills G."/>
            <person name="Bluhm B."/>
            <person name="Cannon C."/>
            <person name="Castanera R."/>
            <person name="Culley D."/>
            <person name="Daum C."/>
            <person name="Ezra D."/>
            <person name="Gonzalez J."/>
            <person name="Henrissat B."/>
            <person name="Kuo A."/>
            <person name="Liang C."/>
            <person name="Lipzen A."/>
            <person name="Lutzoni F."/>
            <person name="Magnuson J."/>
            <person name="Mondo S."/>
            <person name="Nolan M."/>
            <person name="Ohm R."/>
            <person name="Pangilinan J."/>
            <person name="Park H.-J."/>
            <person name="Ramirez L."/>
            <person name="Alfaro M."/>
            <person name="Sun H."/>
            <person name="Tritt A."/>
            <person name="Yoshinaga Y."/>
            <person name="Zwiers L.-H."/>
            <person name="Turgeon B."/>
            <person name="Goodwin S."/>
            <person name="Spatafora J."/>
            <person name="Crous P."/>
            <person name="Grigoriev I."/>
        </authorList>
    </citation>
    <scope>NUCLEOTIDE SEQUENCE</scope>
    <source>
        <strain evidence="8">CBS 260.36</strain>
    </source>
</reference>
<comment type="caution">
    <text evidence="8">The sequence shown here is derived from an EMBL/GenBank/DDBJ whole genome shotgun (WGS) entry which is preliminary data.</text>
</comment>
<gene>
    <name evidence="8" type="ORF">K461DRAFT_268639</name>
</gene>
<keyword evidence="2 6" id="KW-0812">Transmembrane</keyword>
<protein>
    <recommendedName>
        <fullName evidence="7">Rhodopsin domain-containing protein</fullName>
    </recommendedName>
</protein>
<dbReference type="PANTHER" id="PTHR33048">
    <property type="entry name" value="PTH11-LIKE INTEGRAL MEMBRANE PROTEIN (AFU_ORTHOLOGUE AFUA_5G11245)"/>
    <property type="match status" value="1"/>
</dbReference>
<keyword evidence="4 6" id="KW-0472">Membrane</keyword>
<evidence type="ECO:0000256" key="6">
    <source>
        <dbReference type="SAM" id="Phobius"/>
    </source>
</evidence>
<dbReference type="PANTHER" id="PTHR33048:SF19">
    <property type="entry name" value="MEMBRANE PROTEIN PTH11-LIKE, PUTATIVE (AFU_ORTHOLOGUE AFUA_1G14080)-RELATED"/>
    <property type="match status" value="1"/>
</dbReference>
<accession>A0A9P4MK41</accession>
<proteinExistence type="inferred from homology"/>
<evidence type="ECO:0000256" key="4">
    <source>
        <dbReference type="ARBA" id="ARBA00023136"/>
    </source>
</evidence>
<dbReference type="OrthoDB" id="5398233at2759"/>
<sequence length="410" mass="44748">MGASNPPVPHDGIHNRPTLLYSWWCTIFASLLILARLAARKIRIDKLFFEDKIMAATIIPLFIRMGCIHVVLNKGTNNVDSSSLNAGQIADREVGSKVVLAARVFFSISQGATLEFILRNFAKGSNRTRRLLFMIARSYFGISLLISIFTVLFGCHPITEAWQVVPTPNAVCREGFPGLVSTGAFLIITNVASVIYPIYVVSGLRLPSGRKAVLMVLFSAPLALVVVTSIRLPSVINRFGDQQYRSVWASTELLTEIFTGNMLILGSYARGTGAKKVKYYGGKSDPRSNLSQGRGRLTTGKDQTVHEDEEKLANAAVVTEITTSHSPTRIWRIRNADGTTQNSDIGQALGTLGLCGVPPTVAGSAQNMWLAQPTTDEWELAALSISTVSVKWYSLVAARLDLDSKSDAWE</sequence>
<feature type="transmembrane region" description="Helical" evidence="6">
    <location>
        <begin position="179"/>
        <end position="200"/>
    </location>
</feature>
<evidence type="ECO:0000256" key="2">
    <source>
        <dbReference type="ARBA" id="ARBA00022692"/>
    </source>
</evidence>
<name>A0A9P4MK41_9PEZI</name>